<proteinExistence type="predicted"/>
<dbReference type="AlphaFoldDB" id="A0A8S0WPS2"/>
<sequence length="186" mass="20020">MKISFILASVIFGAVVSATPVVQEAVCDVDSQVLSESWIGAEKNVKVTTLFCPSLAKVGRSVLEERQAAPVNVCGATCNTNCFLPAGGGPDPNDCNVIADALRYESENTGAIFQVNNTAGGNTIAMQYRSCRTFFLNQDLQPLAYCRTDWAALIDWIAPNCQATQNAHGGNCVASDQRWFVQVQHV</sequence>
<feature type="signal peptide" evidence="1">
    <location>
        <begin position="1"/>
        <end position="18"/>
    </location>
</feature>
<dbReference type="OrthoDB" id="3226519at2759"/>
<evidence type="ECO:0000313" key="2">
    <source>
        <dbReference type="EMBL" id="CAA7262402.1"/>
    </source>
</evidence>
<evidence type="ECO:0000313" key="3">
    <source>
        <dbReference type="Proteomes" id="UP000467700"/>
    </source>
</evidence>
<comment type="caution">
    <text evidence="2">The sequence shown here is derived from an EMBL/GenBank/DDBJ whole genome shotgun (WGS) entry which is preliminary data.</text>
</comment>
<keyword evidence="3" id="KW-1185">Reference proteome</keyword>
<feature type="chain" id="PRO_5035864586" evidence="1">
    <location>
        <begin position="19"/>
        <end position="186"/>
    </location>
</feature>
<accession>A0A8S0WPS2</accession>
<name>A0A8S0WPS2_CYCAE</name>
<protein>
    <submittedName>
        <fullName evidence="2">Uncharacterized protein</fullName>
    </submittedName>
</protein>
<dbReference type="Proteomes" id="UP000467700">
    <property type="component" value="Unassembled WGS sequence"/>
</dbReference>
<dbReference type="EMBL" id="CACVBS010000036">
    <property type="protein sequence ID" value="CAA7262402.1"/>
    <property type="molecule type" value="Genomic_DNA"/>
</dbReference>
<evidence type="ECO:0000256" key="1">
    <source>
        <dbReference type="SAM" id="SignalP"/>
    </source>
</evidence>
<keyword evidence="1" id="KW-0732">Signal</keyword>
<reference evidence="2 3" key="1">
    <citation type="submission" date="2020-01" db="EMBL/GenBank/DDBJ databases">
        <authorList>
            <person name="Gupta K D."/>
        </authorList>
    </citation>
    <scope>NUCLEOTIDE SEQUENCE [LARGE SCALE GENOMIC DNA]</scope>
</reference>
<organism evidence="2 3">
    <name type="scientific">Cyclocybe aegerita</name>
    <name type="common">Black poplar mushroom</name>
    <name type="synonym">Agrocybe aegerita</name>
    <dbReference type="NCBI Taxonomy" id="1973307"/>
    <lineage>
        <taxon>Eukaryota</taxon>
        <taxon>Fungi</taxon>
        <taxon>Dikarya</taxon>
        <taxon>Basidiomycota</taxon>
        <taxon>Agaricomycotina</taxon>
        <taxon>Agaricomycetes</taxon>
        <taxon>Agaricomycetidae</taxon>
        <taxon>Agaricales</taxon>
        <taxon>Agaricineae</taxon>
        <taxon>Bolbitiaceae</taxon>
        <taxon>Cyclocybe</taxon>
    </lineage>
</organism>
<gene>
    <name evidence="2" type="ORF">AAE3_LOCUS4687</name>
</gene>